<accession>Q8MR92</accession>
<dbReference type="EMBL" id="AY121715">
    <property type="protein sequence ID" value="AAM52042.1"/>
    <property type="molecule type" value="mRNA"/>
</dbReference>
<dbReference type="AlphaFoldDB" id="Q8MR92"/>
<sequence>MLNPDHLMRYLILKIHLLKSQKLDFLQKNYKGFLLKYRLKLIDESKLLK</sequence>
<name>Q8MR92_DROME</name>
<organism evidence="1">
    <name type="scientific">Drosophila melanogaster</name>
    <name type="common">Fruit fly</name>
    <dbReference type="NCBI Taxonomy" id="7227"/>
    <lineage>
        <taxon>Eukaryota</taxon>
        <taxon>Metazoa</taxon>
        <taxon>Ecdysozoa</taxon>
        <taxon>Arthropoda</taxon>
        <taxon>Hexapoda</taxon>
        <taxon>Insecta</taxon>
        <taxon>Pterygota</taxon>
        <taxon>Neoptera</taxon>
        <taxon>Endopterygota</taxon>
        <taxon>Diptera</taxon>
        <taxon>Brachycera</taxon>
        <taxon>Muscomorpha</taxon>
        <taxon>Ephydroidea</taxon>
        <taxon>Drosophilidae</taxon>
        <taxon>Drosophila</taxon>
        <taxon>Sophophora</taxon>
    </lineage>
</organism>
<reference evidence="1" key="1">
    <citation type="submission" date="2002-06" db="EMBL/GenBank/DDBJ databases">
        <authorList>
            <person name="Stapleton M."/>
            <person name="Brokstein P."/>
            <person name="Hong L."/>
            <person name="Agbayani A."/>
            <person name="Carlson J."/>
            <person name="Champe M."/>
            <person name="Chavez C."/>
            <person name="Dorsett V."/>
            <person name="Dresnek D."/>
            <person name="Farfan D."/>
            <person name="Frise E."/>
            <person name="George R."/>
            <person name="Gonzalez M."/>
            <person name="Guarin H."/>
            <person name="Kronmiller B."/>
            <person name="Li P."/>
            <person name="Liao G."/>
            <person name="Miranda A."/>
            <person name="Mungall C.J."/>
            <person name="Nunoo J."/>
            <person name="Pacleb J."/>
            <person name="Paragas V."/>
            <person name="Park S."/>
            <person name="Patel S."/>
            <person name="Phouanenavong S."/>
            <person name="Wan K."/>
            <person name="Yu C."/>
            <person name="Lewis S.E."/>
            <person name="Rubin G.M."/>
            <person name="Celniker S."/>
        </authorList>
    </citation>
    <scope>NUCLEOTIDE SEQUENCE</scope>
</reference>
<protein>
    <submittedName>
        <fullName evidence="1">SD22445p</fullName>
    </submittedName>
</protein>
<proteinExistence type="evidence at transcript level"/>
<evidence type="ECO:0000313" key="1">
    <source>
        <dbReference type="EMBL" id="AAM52042.1"/>
    </source>
</evidence>